<protein>
    <submittedName>
        <fullName evidence="11">ATP-binding cassette domain-containing protein</fullName>
    </submittedName>
</protein>
<dbReference type="EMBL" id="JAJMLW010000001">
    <property type="protein sequence ID" value="MCI2241660.1"/>
    <property type="molecule type" value="Genomic_DNA"/>
</dbReference>
<dbReference type="SUPFAM" id="SSF52540">
    <property type="entry name" value="P-loop containing nucleoside triphosphate hydrolases"/>
    <property type="match status" value="2"/>
</dbReference>
<dbReference type="Gene3D" id="3.40.50.300">
    <property type="entry name" value="P-loop containing nucleotide triphosphate hydrolases"/>
    <property type="match status" value="2"/>
</dbReference>
<evidence type="ECO:0000256" key="7">
    <source>
        <dbReference type="ARBA" id="ARBA00022967"/>
    </source>
</evidence>
<dbReference type="RefSeq" id="WP_242164027.1">
    <property type="nucleotide sequence ID" value="NZ_JAJMLW010000001.1"/>
</dbReference>
<dbReference type="CDD" id="cd03225">
    <property type="entry name" value="ABC_cobalt_CbiO_domain1"/>
    <property type="match status" value="2"/>
</dbReference>
<keyword evidence="6 11" id="KW-0067">ATP-binding</keyword>
<evidence type="ECO:0000256" key="5">
    <source>
        <dbReference type="ARBA" id="ARBA00022741"/>
    </source>
</evidence>
<sequence>MADEEKGAGMAAADGAPRANAGAPDGAAGGPVAPGGSPRADAGAGASAPDGAAGAAGGDFVVFEDASFTYDGAAWVFRDLGLRVGQGQFLCLLGGNGSGKSTLAQCVNALLTPDAGRVLTFGRDTRDADATYFIRSNAGLVFQNPDDQLVASLVENDVAFGPENLGVPAPELARRVADALGEVGLQGFQRHETAALSGGQKQRVAIAGVLAMDPAVLILDEASAMLDPRGRAGLMRVCRELHEAGMTIIMITHYMEEAALAERVVVLDAGRVAMDGAPGEVLTRAAELRALNLDVPFAASLSLALREHGAPIAPCVDDADLERELAALAPAGGGGGAAARGAGAWAAGADGDAPRGGTAGAGAPLLSFEGVWYSYGDPERKERRRRRGGRRAPEAERAAWGTDPEAVWALRDVSLEVREGELLGIAGHTGSGKSTLIQQMNGLSRPTRGRVLLRGEDLADKAVGARARTAVGLVFQYPEHQLFAATVYDDVAFGPRNLGLGPDEVDGRVRRALAAVGMDASAVGAKSPFELSGGQQRRVAFAGVLAMAPEVLVMDEPVARLDPRAREEFLALIRRLHADGLTCVLVSHSMDDLARMADRVLVLNEGAVLTCGTPAEVFADEEALHAVGLGVPAAQALAARLRREGWPLARPLYDEQSLAADLAALIGAGGEARHGR</sequence>
<dbReference type="InterPro" id="IPR017871">
    <property type="entry name" value="ABC_transporter-like_CS"/>
</dbReference>
<dbReference type="InterPro" id="IPR027417">
    <property type="entry name" value="P-loop_NTPase"/>
</dbReference>
<dbReference type="InterPro" id="IPR003593">
    <property type="entry name" value="AAA+_ATPase"/>
</dbReference>
<evidence type="ECO:0000256" key="4">
    <source>
        <dbReference type="ARBA" id="ARBA00022475"/>
    </source>
</evidence>
<dbReference type="NCBIfam" id="NF010167">
    <property type="entry name" value="PRK13648.1"/>
    <property type="match status" value="2"/>
</dbReference>
<feature type="domain" description="ABC transporter" evidence="10">
    <location>
        <begin position="61"/>
        <end position="294"/>
    </location>
</feature>
<feature type="compositionally biased region" description="Low complexity" evidence="9">
    <location>
        <begin position="8"/>
        <end position="26"/>
    </location>
</feature>
<reference evidence="11" key="1">
    <citation type="submission" date="2021-11" db="EMBL/GenBank/DDBJ databases">
        <title>A Novel Adlercreutzia Species, isolated from a Allomyrina dichotoma larva feces.</title>
        <authorList>
            <person name="Suh M.K."/>
        </authorList>
    </citation>
    <scope>NUCLEOTIDE SEQUENCE</scope>
    <source>
        <strain evidence="11">JBNU-10</strain>
    </source>
</reference>
<dbReference type="SMART" id="SM00382">
    <property type="entry name" value="AAA"/>
    <property type="match status" value="2"/>
</dbReference>
<proteinExistence type="inferred from homology"/>
<evidence type="ECO:0000313" key="12">
    <source>
        <dbReference type="Proteomes" id="UP001430755"/>
    </source>
</evidence>
<keyword evidence="8" id="KW-0472">Membrane</keyword>
<dbReference type="PANTHER" id="PTHR43553">
    <property type="entry name" value="HEAVY METAL TRANSPORTER"/>
    <property type="match status" value="1"/>
</dbReference>
<evidence type="ECO:0000256" key="9">
    <source>
        <dbReference type="SAM" id="MobiDB-lite"/>
    </source>
</evidence>
<dbReference type="InterPro" id="IPR050095">
    <property type="entry name" value="ECF_ABC_transporter_ATP-bd"/>
</dbReference>
<dbReference type="PROSITE" id="PS00211">
    <property type="entry name" value="ABC_TRANSPORTER_1"/>
    <property type="match status" value="2"/>
</dbReference>
<keyword evidence="12" id="KW-1185">Reference proteome</keyword>
<dbReference type="GO" id="GO:0005524">
    <property type="term" value="F:ATP binding"/>
    <property type="evidence" value="ECO:0007669"/>
    <property type="project" value="UniProtKB-KW"/>
</dbReference>
<comment type="subcellular location">
    <subcellularLocation>
        <location evidence="1">Cell membrane</location>
        <topology evidence="1">Peripheral membrane protein</topology>
    </subcellularLocation>
</comment>
<keyword evidence="3" id="KW-0813">Transport</keyword>
<dbReference type="PROSITE" id="PS50893">
    <property type="entry name" value="ABC_TRANSPORTER_2"/>
    <property type="match status" value="2"/>
</dbReference>
<keyword evidence="5" id="KW-0547">Nucleotide-binding</keyword>
<dbReference type="PANTHER" id="PTHR43553:SF27">
    <property type="entry name" value="ENERGY-COUPLING FACTOR TRANSPORTER ATP-BINDING PROTEIN ECFA2"/>
    <property type="match status" value="1"/>
</dbReference>
<evidence type="ECO:0000256" key="3">
    <source>
        <dbReference type="ARBA" id="ARBA00022448"/>
    </source>
</evidence>
<evidence type="ECO:0000259" key="10">
    <source>
        <dbReference type="PROSITE" id="PS50893"/>
    </source>
</evidence>
<feature type="region of interest" description="Disordered" evidence="9">
    <location>
        <begin position="1"/>
        <end position="48"/>
    </location>
</feature>
<dbReference type="Proteomes" id="UP001430755">
    <property type="component" value="Unassembled WGS sequence"/>
</dbReference>
<dbReference type="Pfam" id="PF00005">
    <property type="entry name" value="ABC_tran"/>
    <property type="match status" value="2"/>
</dbReference>
<evidence type="ECO:0000256" key="6">
    <source>
        <dbReference type="ARBA" id="ARBA00022840"/>
    </source>
</evidence>
<dbReference type="InterPro" id="IPR003439">
    <property type="entry name" value="ABC_transporter-like_ATP-bd"/>
</dbReference>
<evidence type="ECO:0000256" key="2">
    <source>
        <dbReference type="ARBA" id="ARBA00005417"/>
    </source>
</evidence>
<feature type="compositionally biased region" description="Low complexity" evidence="9">
    <location>
        <begin position="34"/>
        <end position="48"/>
    </location>
</feature>
<feature type="domain" description="ABC transporter" evidence="10">
    <location>
        <begin position="390"/>
        <end position="630"/>
    </location>
</feature>
<evidence type="ECO:0000256" key="8">
    <source>
        <dbReference type="ARBA" id="ARBA00023136"/>
    </source>
</evidence>
<name>A0ABS9WFM6_9ACTN</name>
<evidence type="ECO:0000313" key="11">
    <source>
        <dbReference type="EMBL" id="MCI2241660.1"/>
    </source>
</evidence>
<comment type="similarity">
    <text evidence="2">Belongs to the ABC transporter superfamily.</text>
</comment>
<feature type="region of interest" description="Disordered" evidence="9">
    <location>
        <begin position="379"/>
        <end position="398"/>
    </location>
</feature>
<gene>
    <name evidence="11" type="ORF">LPT13_04725</name>
</gene>
<evidence type="ECO:0000256" key="1">
    <source>
        <dbReference type="ARBA" id="ARBA00004202"/>
    </source>
</evidence>
<dbReference type="InterPro" id="IPR015856">
    <property type="entry name" value="ABC_transpr_CbiO/EcfA_su"/>
</dbReference>
<accession>A0ABS9WFM6</accession>
<keyword evidence="4" id="KW-1003">Cell membrane</keyword>
<keyword evidence="7" id="KW-1278">Translocase</keyword>
<organism evidence="11 12">
    <name type="scientific">Adlercreutzia faecimuris</name>
    <dbReference type="NCBI Taxonomy" id="2897341"/>
    <lineage>
        <taxon>Bacteria</taxon>
        <taxon>Bacillati</taxon>
        <taxon>Actinomycetota</taxon>
        <taxon>Coriobacteriia</taxon>
        <taxon>Eggerthellales</taxon>
        <taxon>Eggerthellaceae</taxon>
        <taxon>Adlercreutzia</taxon>
    </lineage>
</organism>
<comment type="caution">
    <text evidence="11">The sequence shown here is derived from an EMBL/GenBank/DDBJ whole genome shotgun (WGS) entry which is preliminary data.</text>
</comment>